<proteinExistence type="predicted"/>
<gene>
    <name evidence="1" type="ORF">LTR37_015206</name>
</gene>
<dbReference type="Proteomes" id="UP001281147">
    <property type="component" value="Unassembled WGS sequence"/>
</dbReference>
<name>A0ACC3MRA8_9PEZI</name>
<evidence type="ECO:0000313" key="1">
    <source>
        <dbReference type="EMBL" id="KAK3701895.1"/>
    </source>
</evidence>
<protein>
    <submittedName>
        <fullName evidence="1">Uncharacterized protein</fullName>
    </submittedName>
</protein>
<evidence type="ECO:0000313" key="2">
    <source>
        <dbReference type="Proteomes" id="UP001281147"/>
    </source>
</evidence>
<organism evidence="1 2">
    <name type="scientific">Vermiconidia calcicola</name>
    <dbReference type="NCBI Taxonomy" id="1690605"/>
    <lineage>
        <taxon>Eukaryota</taxon>
        <taxon>Fungi</taxon>
        <taxon>Dikarya</taxon>
        <taxon>Ascomycota</taxon>
        <taxon>Pezizomycotina</taxon>
        <taxon>Dothideomycetes</taxon>
        <taxon>Dothideomycetidae</taxon>
        <taxon>Mycosphaerellales</taxon>
        <taxon>Extremaceae</taxon>
        <taxon>Vermiconidia</taxon>
    </lineage>
</organism>
<reference evidence="1" key="1">
    <citation type="submission" date="2023-07" db="EMBL/GenBank/DDBJ databases">
        <title>Black Yeasts Isolated from many extreme environments.</title>
        <authorList>
            <person name="Coleine C."/>
            <person name="Stajich J.E."/>
            <person name="Selbmann L."/>
        </authorList>
    </citation>
    <scope>NUCLEOTIDE SEQUENCE</scope>
    <source>
        <strain evidence="1">CCFEE 5714</strain>
    </source>
</reference>
<sequence>MSKAVNSPTARLLQSSRLFSLPRPLPQPLNESLTSTGVYRASDTATLPYPTHQAIVTPASSLHRGDFGLKRALPAKTTRHTSTPHIRVQAQDTFEHITDFSSAADHTRTEAKWAAMGVPMVQRPLKRGSARQPVGVSVYENYLDNTDPEARAVEEAWGRRGGSTQAARRLTAGSRSEPKAMQRWKYEGPWIAGMQEGEFNQYLQRNIESKKDEWREFLCNREADARLRDLQRDAREQGEPLSTPIPELRTQLRPTDPQLTQLEKRLRDDHTTEGLSSRLTALLADFLDLPGVYNSGTDNPSLQTRTELGTALTKHLGTGSSADDGPPTTHPAAGLSHLRTNAVMYNHPLYGPQAEPSPIQARVVRPRTSASGADDYEAKLGVGGFVALDPITGTHEQRHGAARRGGRGDEAVDAAERLDLDAPGGNKVWVRPRNAYVDERGRVRLSVARAGSEALAVKLGGEELERIQDAKRAGRTPPTLSSGFSAAPVGMGQMRGPSGVPFGLEQQKQGSGGRSRVEGFDELLARGKDGQGRGQGRESNAAGRMRELLERR</sequence>
<accession>A0ACC3MRA8</accession>
<comment type="caution">
    <text evidence="1">The sequence shown here is derived from an EMBL/GenBank/DDBJ whole genome shotgun (WGS) entry which is preliminary data.</text>
</comment>
<keyword evidence="2" id="KW-1185">Reference proteome</keyword>
<dbReference type="EMBL" id="JAUTXU010000167">
    <property type="protein sequence ID" value="KAK3701895.1"/>
    <property type="molecule type" value="Genomic_DNA"/>
</dbReference>